<name>G3MAD1_9CAUD</name>
<dbReference type="EMBL" id="JN638751">
    <property type="protein sequence ID" value="AEO93649.1"/>
    <property type="molecule type" value="Genomic_DNA"/>
</dbReference>
<gene>
    <name evidence="1" type="primary">390</name>
    <name evidence="1" type="ORF">G_390</name>
</gene>
<dbReference type="RefSeq" id="YP_009015693.1">
    <property type="nucleotide sequence ID" value="NC_023719.1"/>
</dbReference>
<organism evidence="1 2">
    <name type="scientific">Bacillus phage G</name>
    <dbReference type="NCBI Taxonomy" id="2884420"/>
    <lineage>
        <taxon>Viruses</taxon>
        <taxon>Duplodnaviria</taxon>
        <taxon>Heunggongvirae</taxon>
        <taxon>Uroviricota</taxon>
        <taxon>Caudoviricetes</taxon>
        <taxon>Donellivirus</taxon>
        <taxon>Donellivirus gee</taxon>
    </lineage>
</organism>
<dbReference type="Proteomes" id="UP000009273">
    <property type="component" value="Segment"/>
</dbReference>
<evidence type="ECO:0000313" key="2">
    <source>
        <dbReference type="Proteomes" id="UP000009273"/>
    </source>
</evidence>
<proteinExistence type="predicted"/>
<dbReference type="GeneID" id="18563605"/>
<keyword evidence="2" id="KW-1185">Reference proteome</keyword>
<sequence length="220" mass="26651">MFKDSMYKNISIIRNIEYERHEVERIPMHLTVSDYHSIDVSNMLDGNLYMLYGVKDFSRNGIVIPRFEKIKVNKEKIEKKEDQFRNHYLGIPFGYEGDYFYRNSTFKKFLLNPYFLTIQSVLSDDFYFRRLDQVNESEIDLIARNTIHNMEKQMMDFLNSKISDNEHKLKIVFLEMQREENGRICEYRVAVDHYYPQHYVSKTFCLYAYLTNEQIKSLPY</sequence>
<protein>
    <submittedName>
        <fullName evidence="1">Gp390</fullName>
    </submittedName>
</protein>
<reference evidence="1 2" key="1">
    <citation type="submission" date="2011-09" db="EMBL/GenBank/DDBJ databases">
        <authorList>
            <person name="Pope W.H."/>
            <person name="Pedulla M.L."/>
            <person name="Ford M.E."/>
            <person name="Peebles C.L."/>
            <person name="Hatfull G.H."/>
            <person name="Hendrix R.W."/>
        </authorList>
    </citation>
    <scope>NUCLEOTIDE SEQUENCE [LARGE SCALE GENOMIC DNA]</scope>
    <source>
        <strain evidence="1">G</strain>
    </source>
</reference>
<evidence type="ECO:0000313" key="1">
    <source>
        <dbReference type="EMBL" id="AEO93649.1"/>
    </source>
</evidence>
<accession>G3MAD1</accession>
<dbReference type="KEGG" id="vg:18563605"/>